<dbReference type="EMBL" id="JAYKXN010000004">
    <property type="protein sequence ID" value="KAK7292977.1"/>
    <property type="molecule type" value="Genomic_DNA"/>
</dbReference>
<accession>A0AAN9J664</accession>
<sequence length="69" mass="7695">MDYLRVTRPAQDIWSVLYVSLAVTTGILEAGWGESVGKDNLILPENHSSVVWSFEASIKFAVLHMGIFQ</sequence>
<protein>
    <submittedName>
        <fullName evidence="1">Uncharacterized protein</fullName>
    </submittedName>
</protein>
<dbReference type="Proteomes" id="UP001359559">
    <property type="component" value="Unassembled WGS sequence"/>
</dbReference>
<comment type="caution">
    <text evidence="1">The sequence shown here is derived from an EMBL/GenBank/DDBJ whole genome shotgun (WGS) entry which is preliminary data.</text>
</comment>
<evidence type="ECO:0000313" key="2">
    <source>
        <dbReference type="Proteomes" id="UP001359559"/>
    </source>
</evidence>
<dbReference type="AlphaFoldDB" id="A0AAN9J664"/>
<evidence type="ECO:0000313" key="1">
    <source>
        <dbReference type="EMBL" id="KAK7292977.1"/>
    </source>
</evidence>
<proteinExistence type="predicted"/>
<gene>
    <name evidence="1" type="ORF">RJT34_15836</name>
</gene>
<reference evidence="1 2" key="1">
    <citation type="submission" date="2024-01" db="EMBL/GenBank/DDBJ databases">
        <title>The genomes of 5 underutilized Papilionoideae crops provide insights into root nodulation and disease resistance.</title>
        <authorList>
            <person name="Yuan L."/>
        </authorList>
    </citation>
    <scope>NUCLEOTIDE SEQUENCE [LARGE SCALE GENOMIC DNA]</scope>
    <source>
        <strain evidence="1">LY-2023</strain>
        <tissue evidence="1">Leaf</tissue>
    </source>
</reference>
<name>A0AAN9J664_CLITE</name>
<keyword evidence="2" id="KW-1185">Reference proteome</keyword>
<organism evidence="1 2">
    <name type="scientific">Clitoria ternatea</name>
    <name type="common">Butterfly pea</name>
    <dbReference type="NCBI Taxonomy" id="43366"/>
    <lineage>
        <taxon>Eukaryota</taxon>
        <taxon>Viridiplantae</taxon>
        <taxon>Streptophyta</taxon>
        <taxon>Embryophyta</taxon>
        <taxon>Tracheophyta</taxon>
        <taxon>Spermatophyta</taxon>
        <taxon>Magnoliopsida</taxon>
        <taxon>eudicotyledons</taxon>
        <taxon>Gunneridae</taxon>
        <taxon>Pentapetalae</taxon>
        <taxon>rosids</taxon>
        <taxon>fabids</taxon>
        <taxon>Fabales</taxon>
        <taxon>Fabaceae</taxon>
        <taxon>Papilionoideae</taxon>
        <taxon>50 kb inversion clade</taxon>
        <taxon>NPAAA clade</taxon>
        <taxon>indigoferoid/millettioid clade</taxon>
        <taxon>Phaseoleae</taxon>
        <taxon>Clitoria</taxon>
    </lineage>
</organism>